<evidence type="ECO:0000256" key="3">
    <source>
        <dbReference type="ARBA" id="ARBA00022741"/>
    </source>
</evidence>
<dbReference type="OrthoDB" id="6500128at2759"/>
<reference evidence="9 10" key="2">
    <citation type="submission" date="2018-11" db="EMBL/GenBank/DDBJ databases">
        <authorList>
            <consortium name="Pathogen Informatics"/>
        </authorList>
    </citation>
    <scope>NUCLEOTIDE SEQUENCE [LARGE SCALE GENOMIC DNA]</scope>
    <source>
        <strain evidence="9 10">Costa Rica</strain>
    </source>
</reference>
<feature type="transmembrane region" description="Helical" evidence="7">
    <location>
        <begin position="184"/>
        <end position="206"/>
    </location>
</feature>
<dbReference type="InterPro" id="IPR050173">
    <property type="entry name" value="ABC_transporter_C-like"/>
</dbReference>
<dbReference type="GO" id="GO:0140359">
    <property type="term" value="F:ABC-type transporter activity"/>
    <property type="evidence" value="ECO:0007669"/>
    <property type="project" value="InterPro"/>
</dbReference>
<dbReference type="GO" id="GO:0016020">
    <property type="term" value="C:membrane"/>
    <property type="evidence" value="ECO:0007669"/>
    <property type="project" value="InterPro"/>
</dbReference>
<dbReference type="PROSITE" id="PS50929">
    <property type="entry name" value="ABC_TM1F"/>
    <property type="match status" value="1"/>
</dbReference>
<accession>A0A0R3Q1U8</accession>
<dbReference type="Pfam" id="PF00005">
    <property type="entry name" value="ABC_tran"/>
    <property type="match status" value="1"/>
</dbReference>
<dbReference type="GO" id="GO:0005524">
    <property type="term" value="F:ATP binding"/>
    <property type="evidence" value="ECO:0007669"/>
    <property type="project" value="UniProtKB-KW"/>
</dbReference>
<evidence type="ECO:0000313" key="11">
    <source>
        <dbReference type="WBParaSite" id="ACOC_0001302001-mRNA-1"/>
    </source>
</evidence>
<dbReference type="OMA" id="TNFPTIC"/>
<gene>
    <name evidence="9" type="ORF">ACOC_LOCUS13021</name>
</gene>
<reference evidence="11" key="1">
    <citation type="submission" date="2016-04" db="UniProtKB">
        <authorList>
            <consortium name="WormBaseParasite"/>
        </authorList>
    </citation>
    <scope>IDENTIFICATION</scope>
</reference>
<keyword evidence="6 7" id="KW-0472">Membrane</keyword>
<evidence type="ECO:0000256" key="1">
    <source>
        <dbReference type="ARBA" id="ARBA00022448"/>
    </source>
</evidence>
<keyword evidence="3" id="KW-0547">Nucleotide-binding</keyword>
<keyword evidence="5 7" id="KW-1133">Transmembrane helix</keyword>
<dbReference type="PANTHER" id="PTHR24223">
    <property type="entry name" value="ATP-BINDING CASSETTE SUB-FAMILY C"/>
    <property type="match status" value="1"/>
</dbReference>
<evidence type="ECO:0000256" key="4">
    <source>
        <dbReference type="ARBA" id="ARBA00022840"/>
    </source>
</evidence>
<keyword evidence="10" id="KW-1185">Reference proteome</keyword>
<dbReference type="InterPro" id="IPR011527">
    <property type="entry name" value="ABC1_TM_dom"/>
</dbReference>
<dbReference type="Gene3D" id="3.40.50.300">
    <property type="entry name" value="P-loop containing nucleotide triphosphate hydrolases"/>
    <property type="match status" value="1"/>
</dbReference>
<dbReference type="InterPro" id="IPR003439">
    <property type="entry name" value="ABC_transporter-like_ATP-bd"/>
</dbReference>
<dbReference type="Pfam" id="PF00664">
    <property type="entry name" value="ABC_membrane"/>
    <property type="match status" value="1"/>
</dbReference>
<dbReference type="WBParaSite" id="ACOC_0001302001-mRNA-1">
    <property type="protein sequence ID" value="ACOC_0001302001-mRNA-1"/>
    <property type="gene ID" value="ACOC_0001302001"/>
</dbReference>
<dbReference type="InterPro" id="IPR036640">
    <property type="entry name" value="ABC1_TM_sf"/>
</dbReference>
<dbReference type="SUPFAM" id="SSF90123">
    <property type="entry name" value="ABC transporter transmembrane region"/>
    <property type="match status" value="1"/>
</dbReference>
<proteinExistence type="predicted"/>
<dbReference type="GO" id="GO:0016887">
    <property type="term" value="F:ATP hydrolysis activity"/>
    <property type="evidence" value="ECO:0007669"/>
    <property type="project" value="InterPro"/>
</dbReference>
<feature type="domain" description="ABC transmembrane type-1" evidence="8">
    <location>
        <begin position="1"/>
        <end position="244"/>
    </location>
</feature>
<evidence type="ECO:0000256" key="6">
    <source>
        <dbReference type="ARBA" id="ARBA00023136"/>
    </source>
</evidence>
<dbReference type="PANTHER" id="PTHR24223:SF343">
    <property type="entry name" value="CYSTIC FIBROSIS TRANSMEMBRANE CONDUCTANCE REGULATOR HOMOLOG"/>
    <property type="match status" value="1"/>
</dbReference>
<evidence type="ECO:0000313" key="10">
    <source>
        <dbReference type="Proteomes" id="UP000267027"/>
    </source>
</evidence>
<evidence type="ECO:0000259" key="8">
    <source>
        <dbReference type="PROSITE" id="PS50929"/>
    </source>
</evidence>
<organism evidence="11">
    <name type="scientific">Angiostrongylus costaricensis</name>
    <name type="common">Nematode worm</name>
    <dbReference type="NCBI Taxonomy" id="334426"/>
    <lineage>
        <taxon>Eukaryota</taxon>
        <taxon>Metazoa</taxon>
        <taxon>Ecdysozoa</taxon>
        <taxon>Nematoda</taxon>
        <taxon>Chromadorea</taxon>
        <taxon>Rhabditida</taxon>
        <taxon>Rhabditina</taxon>
        <taxon>Rhabditomorpha</taxon>
        <taxon>Strongyloidea</taxon>
        <taxon>Metastrongylidae</taxon>
        <taxon>Angiostrongylus</taxon>
    </lineage>
</organism>
<dbReference type="Proteomes" id="UP000267027">
    <property type="component" value="Unassembled WGS sequence"/>
</dbReference>
<dbReference type="SUPFAM" id="SSF52540">
    <property type="entry name" value="P-loop containing nucleoside triphosphate hydrolases"/>
    <property type="match status" value="1"/>
</dbReference>
<dbReference type="EMBL" id="UYYA01005405">
    <property type="protein sequence ID" value="VDM64606.1"/>
    <property type="molecule type" value="Genomic_DNA"/>
</dbReference>
<feature type="transmembrane region" description="Helical" evidence="7">
    <location>
        <begin position="103"/>
        <end position="129"/>
    </location>
</feature>
<keyword evidence="2 7" id="KW-0812">Transmembrane</keyword>
<evidence type="ECO:0000313" key="9">
    <source>
        <dbReference type="EMBL" id="VDM64606.1"/>
    </source>
</evidence>
<evidence type="ECO:0000256" key="7">
    <source>
        <dbReference type="SAM" id="Phobius"/>
    </source>
</evidence>
<evidence type="ECO:0000256" key="2">
    <source>
        <dbReference type="ARBA" id="ARBA00022692"/>
    </source>
</evidence>
<name>A0A0R3Q1U8_ANGCS</name>
<keyword evidence="4" id="KW-0067">ATP-binding</keyword>
<protein>
    <submittedName>
        <fullName evidence="11">ABC transmembrane type-1 domain-containing protein</fullName>
    </submittedName>
</protein>
<evidence type="ECO:0000256" key="5">
    <source>
        <dbReference type="ARBA" id="ARBA00022989"/>
    </source>
</evidence>
<sequence length="453" mass="50521">MLIDATSSPAPLTKCLTICVIMFACAEMKSVLLGVHNYLVVRDASTALSLIINSISRKSLHLASSSRAEWPSSRVVNLVTVDAEALAAAAPFAHHAWSSVLEIVIALSLIYITIGTPVLAAMIIMLLYVPFNYCCSSIISSYQVVHGITVVKMYAWEEAFEREINRLRKQEVKFLKKATLITRILQAVNSAAPFLVAIACFSWFVLSSSKNILEPSIAFVALTVFNQLRRPMSLIAPAIQFISKAIVCSKRINDFLQASELKKERESKDFQIFIILENAYFSWNNQKEHLKNITLKVRQGEHRAVVGPVGCGKSSLLAAILGEMNLLEGYRKVNGTIAYVSQTSWILNDTVRANILYGLEYNKNKYDKELIFDVDDILQILRACELKKDIFTLPRSDATVVGENLFGPDGLLAKKTVILVTHSVEFTKTASLIHVMCGTYKCLVIRILRNFYV</sequence>
<dbReference type="Gene3D" id="1.20.1560.10">
    <property type="entry name" value="ABC transporter type 1, transmembrane domain"/>
    <property type="match status" value="1"/>
</dbReference>
<dbReference type="AlphaFoldDB" id="A0A0R3Q1U8"/>
<dbReference type="InterPro" id="IPR027417">
    <property type="entry name" value="P-loop_NTPase"/>
</dbReference>
<keyword evidence="1" id="KW-0813">Transport</keyword>
<dbReference type="STRING" id="334426.A0A0R3Q1U8"/>